<feature type="region of interest" description="Disordered" evidence="1">
    <location>
        <begin position="1"/>
        <end position="32"/>
    </location>
</feature>
<feature type="compositionally biased region" description="Polar residues" evidence="1">
    <location>
        <begin position="1"/>
        <end position="13"/>
    </location>
</feature>
<accession>A0ABN8YZG6</accession>
<dbReference type="EMBL" id="OX459962">
    <property type="protein sequence ID" value="CAI9166967.1"/>
    <property type="molecule type" value="Genomic_DNA"/>
</dbReference>
<dbReference type="Proteomes" id="UP001176941">
    <property type="component" value="Chromosome 26"/>
</dbReference>
<evidence type="ECO:0000313" key="3">
    <source>
        <dbReference type="Proteomes" id="UP001176941"/>
    </source>
</evidence>
<gene>
    <name evidence="2" type="ORF">MRATA1EN1_LOCUS15929</name>
</gene>
<evidence type="ECO:0000313" key="2">
    <source>
        <dbReference type="EMBL" id="CAI9166967.1"/>
    </source>
</evidence>
<name>A0ABN8YZG6_RANTA</name>
<reference evidence="2" key="1">
    <citation type="submission" date="2023-04" db="EMBL/GenBank/DDBJ databases">
        <authorList>
            <consortium name="ELIXIR-Norway"/>
        </authorList>
    </citation>
    <scope>NUCLEOTIDE SEQUENCE [LARGE SCALE GENOMIC DNA]</scope>
</reference>
<keyword evidence="3" id="KW-1185">Reference proteome</keyword>
<proteinExistence type="predicted"/>
<sequence length="128" mass="13561">MSRPSDLSDTQNAKAAVSGLKVGAEKQTQKNVSSQKQMWIVTPFSCCDPAAGLEAGQAKCGGGSVGTNSHPDRRSALVSVSLSPPAMSLLLLTCLWSESTYELGFFRNKNKHVTGYRGLLLALMSSPT</sequence>
<evidence type="ECO:0000256" key="1">
    <source>
        <dbReference type="SAM" id="MobiDB-lite"/>
    </source>
</evidence>
<organism evidence="2 3">
    <name type="scientific">Rangifer tarandus platyrhynchus</name>
    <name type="common">Svalbard reindeer</name>
    <dbReference type="NCBI Taxonomy" id="3082113"/>
    <lineage>
        <taxon>Eukaryota</taxon>
        <taxon>Metazoa</taxon>
        <taxon>Chordata</taxon>
        <taxon>Craniata</taxon>
        <taxon>Vertebrata</taxon>
        <taxon>Euteleostomi</taxon>
        <taxon>Mammalia</taxon>
        <taxon>Eutheria</taxon>
        <taxon>Laurasiatheria</taxon>
        <taxon>Artiodactyla</taxon>
        <taxon>Ruminantia</taxon>
        <taxon>Pecora</taxon>
        <taxon>Cervidae</taxon>
        <taxon>Odocoileinae</taxon>
        <taxon>Rangifer</taxon>
    </lineage>
</organism>
<protein>
    <submittedName>
        <fullName evidence="2">Uncharacterized protein</fullName>
    </submittedName>
</protein>